<dbReference type="PANTHER" id="PTHR45707">
    <property type="entry name" value="C2 CALCIUM/LIPID-BINDING PLANT PHOSPHORIBOSYLTRANSFERASE FAMILY PROTEIN"/>
    <property type="match status" value="1"/>
</dbReference>
<comment type="caution">
    <text evidence="2">The sequence shown here is derived from an EMBL/GenBank/DDBJ whole genome shotgun (WGS) entry which is preliminary data.</text>
</comment>
<dbReference type="InterPro" id="IPR000719">
    <property type="entry name" value="Prot_kinase_dom"/>
</dbReference>
<evidence type="ECO:0000313" key="2">
    <source>
        <dbReference type="EMBL" id="GJM97175.1"/>
    </source>
</evidence>
<organism evidence="2 3">
    <name type="scientific">Eleusine coracana subsp. coracana</name>
    <dbReference type="NCBI Taxonomy" id="191504"/>
    <lineage>
        <taxon>Eukaryota</taxon>
        <taxon>Viridiplantae</taxon>
        <taxon>Streptophyta</taxon>
        <taxon>Embryophyta</taxon>
        <taxon>Tracheophyta</taxon>
        <taxon>Spermatophyta</taxon>
        <taxon>Magnoliopsida</taxon>
        <taxon>Liliopsida</taxon>
        <taxon>Poales</taxon>
        <taxon>Poaceae</taxon>
        <taxon>PACMAD clade</taxon>
        <taxon>Chloridoideae</taxon>
        <taxon>Cynodonteae</taxon>
        <taxon>Eleusininae</taxon>
        <taxon>Eleusine</taxon>
    </lineage>
</organism>
<proteinExistence type="predicted"/>
<keyword evidence="3" id="KW-1185">Reference proteome</keyword>
<reference evidence="2" key="1">
    <citation type="journal article" date="2018" name="DNA Res.">
        <title>Multiple hybrid de novo genome assembly of finger millet, an orphan allotetraploid crop.</title>
        <authorList>
            <person name="Hatakeyama M."/>
            <person name="Aluri S."/>
            <person name="Balachadran M.T."/>
            <person name="Sivarajan S.R."/>
            <person name="Patrignani A."/>
            <person name="Gruter S."/>
            <person name="Poveda L."/>
            <person name="Shimizu-Inatsugi R."/>
            <person name="Baeten J."/>
            <person name="Francoijs K.J."/>
            <person name="Nataraja K.N."/>
            <person name="Reddy Y.A.N."/>
            <person name="Phadnis S."/>
            <person name="Ravikumar R.L."/>
            <person name="Schlapbach R."/>
            <person name="Sreeman S.M."/>
            <person name="Shimizu K.K."/>
        </authorList>
    </citation>
    <scope>NUCLEOTIDE SEQUENCE</scope>
</reference>
<dbReference type="PANTHER" id="PTHR45707:SF59">
    <property type="entry name" value="PROTEIN KINASE DOMAIN-CONTAINING PROTEIN"/>
    <property type="match status" value="1"/>
</dbReference>
<dbReference type="AlphaFoldDB" id="A0AAV5CGD4"/>
<dbReference type="Pfam" id="PF00069">
    <property type="entry name" value="Pkinase"/>
    <property type="match status" value="1"/>
</dbReference>
<sequence>MDLKPGNILLDDNCMPKIADFGLSRLFGEQQTHIITSNVVATRGYMAPEYYYRGEVSTKSDIFSLGILIIETVTMLKVDSTDKLSKNLIKNVRHMMSNSLMNLHMRRDH</sequence>
<gene>
    <name evidence="2" type="primary">ga14081</name>
    <name evidence="2" type="ORF">PR202_ga14081</name>
</gene>
<dbReference type="GO" id="GO:0004672">
    <property type="term" value="F:protein kinase activity"/>
    <property type="evidence" value="ECO:0007669"/>
    <property type="project" value="InterPro"/>
</dbReference>
<dbReference type="InterPro" id="IPR011009">
    <property type="entry name" value="Kinase-like_dom_sf"/>
</dbReference>
<reference evidence="2" key="2">
    <citation type="submission" date="2021-12" db="EMBL/GenBank/DDBJ databases">
        <title>Resequencing data analysis of finger millet.</title>
        <authorList>
            <person name="Hatakeyama M."/>
            <person name="Aluri S."/>
            <person name="Balachadran M.T."/>
            <person name="Sivarajan S.R."/>
            <person name="Poveda L."/>
            <person name="Shimizu-Inatsugi R."/>
            <person name="Schlapbach R."/>
            <person name="Sreeman S.M."/>
            <person name="Shimizu K.K."/>
        </authorList>
    </citation>
    <scope>NUCLEOTIDE SEQUENCE</scope>
</reference>
<protein>
    <recommendedName>
        <fullName evidence="1">Protein kinase domain-containing protein</fullName>
    </recommendedName>
</protein>
<accession>A0AAV5CGD4</accession>
<dbReference type="EMBL" id="BQKI01000006">
    <property type="protein sequence ID" value="GJM97175.1"/>
    <property type="molecule type" value="Genomic_DNA"/>
</dbReference>
<dbReference type="Gene3D" id="1.10.510.10">
    <property type="entry name" value="Transferase(Phosphotransferase) domain 1"/>
    <property type="match status" value="1"/>
</dbReference>
<dbReference type="PROSITE" id="PS50011">
    <property type="entry name" value="PROTEIN_KINASE_DOM"/>
    <property type="match status" value="1"/>
</dbReference>
<dbReference type="SUPFAM" id="SSF56112">
    <property type="entry name" value="Protein kinase-like (PK-like)"/>
    <property type="match status" value="1"/>
</dbReference>
<dbReference type="Proteomes" id="UP001054889">
    <property type="component" value="Unassembled WGS sequence"/>
</dbReference>
<evidence type="ECO:0000259" key="1">
    <source>
        <dbReference type="PROSITE" id="PS50011"/>
    </source>
</evidence>
<evidence type="ECO:0000313" key="3">
    <source>
        <dbReference type="Proteomes" id="UP001054889"/>
    </source>
</evidence>
<name>A0AAV5CGD4_ELECO</name>
<dbReference type="GO" id="GO:0005524">
    <property type="term" value="F:ATP binding"/>
    <property type="evidence" value="ECO:0007669"/>
    <property type="project" value="InterPro"/>
</dbReference>
<feature type="domain" description="Protein kinase" evidence="1">
    <location>
        <begin position="1"/>
        <end position="109"/>
    </location>
</feature>